<reference evidence="1" key="1">
    <citation type="submission" date="2015-06" db="EMBL/GenBank/DDBJ databases">
        <authorList>
            <person name="Joergensen T."/>
        </authorList>
    </citation>
    <scope>NUCLEOTIDE SEQUENCE</scope>
    <source>
        <strain evidence="1">RGRH0750</strain>
    </source>
</reference>
<evidence type="ECO:0000313" key="1">
    <source>
        <dbReference type="EMBL" id="CRY95725.1"/>
    </source>
</evidence>
<dbReference type="AlphaFoldDB" id="A0A0H5Q2W7"/>
<reference evidence="1" key="2">
    <citation type="submission" date="2015-07" db="EMBL/GenBank/DDBJ databases">
        <title>Plasmids, circular viruses and viroids from rat gut.</title>
        <authorList>
            <person name="Jorgensen T.J."/>
            <person name="Hansen M.A."/>
            <person name="Xu Z."/>
            <person name="Tabak M.A."/>
            <person name="Sorensen S.J."/>
            <person name="Hansen L.H."/>
        </authorList>
    </citation>
    <scope>NUCLEOTIDE SEQUENCE</scope>
    <source>
        <strain evidence="1">RGRH0750</strain>
    </source>
</reference>
<dbReference type="EMBL" id="LN853361">
    <property type="protein sequence ID" value="CRY95725.1"/>
    <property type="molecule type" value="Genomic_DNA"/>
</dbReference>
<organism evidence="1">
    <name type="scientific">uncultured prokaryote</name>
    <dbReference type="NCBI Taxonomy" id="198431"/>
    <lineage>
        <taxon>unclassified sequences</taxon>
        <taxon>environmental samples</taxon>
    </lineage>
</organism>
<protein>
    <submittedName>
        <fullName evidence="1">Uncharacterized protein</fullName>
    </submittedName>
</protein>
<name>A0A0H5Q2W7_9ZZZZ</name>
<proteinExistence type="predicted"/>
<sequence>MSEVFCDDLRVTVPTESWLDLEPLLDGVLADAGMAPEFKEEKRRQWRVDGGVVRSESFRLVRAVSASGQALARLRAAGLFGRFLAALGSVPSKVTGLHATMDRAEATPPVFDRLMAQAASAEGLRAGRKRIPVCDLQRYVVRLPDGTDTGSMYCGPKTNEIRPVVYDKRQERLDRGFADPGHDVTRYELRLRGVGATLRDAYEPEAIFWHYMAPDFLPAPPGVAPWVSRGEGFAIDHPEPLMPAQRLQRRLDNSADLSDLIRLAASFNGGVDYLCAQIRKRAENVQLPH</sequence>
<accession>A0A0H5Q2W7</accession>